<sequence>MSGAPLAKSRVFPGTLSRGAHAVEVSAEIGIDASGELKFDFPPIPLSNQSKFILLEWDDKDKVVHFSFRAAAEDGTRFETDHLFFSSLCTTWDQASGARLMLSALCAMGILRFTLNEPMIKPVLRLRLRGFRSFDSLNAACPLGQLEMMGLREDKDDNEASGWLTIQANDPRSDPRSWRAASERLLDHIRCIMSLTGSAYLGAPVMEFIAGIESEVTVWSKIRQGTSALAIIHYMTQEAMFEAAVRSFFSPPIEAKHLFVAIEWFSMEATYNEVRLVNAMTALENLIDSNLGPDEALILPRAPFTRTRRVLLSVIRRCLARLPAEQAEDAARELNEKLAELNRRSLLRKLELLAARWKVPLDGIDPASLQLAKKARDKVVHRGQYYEDVKETDADLWIHVTVIREVVVRFLFTAIGYRGRYISHLGGYRDAAFPPTPAAPD</sequence>
<evidence type="ECO:0008006" key="3">
    <source>
        <dbReference type="Google" id="ProtNLM"/>
    </source>
</evidence>
<proteinExistence type="predicted"/>
<dbReference type="Proteomes" id="UP000249130">
    <property type="component" value="Unassembled WGS sequence"/>
</dbReference>
<reference evidence="1 2" key="1">
    <citation type="submission" date="2017-07" db="EMBL/GenBank/DDBJ databases">
        <title>Draft Genome Sequences of Select Purple Nonsulfur Bacteria.</title>
        <authorList>
            <person name="Lasarre B."/>
            <person name="Mckinlay J.B."/>
        </authorList>
    </citation>
    <scope>NUCLEOTIDE SEQUENCE [LARGE SCALE GENOMIC DNA]</scope>
    <source>
        <strain evidence="1 2">DSM 5909</strain>
    </source>
</reference>
<evidence type="ECO:0000313" key="2">
    <source>
        <dbReference type="Proteomes" id="UP000249130"/>
    </source>
</evidence>
<gene>
    <name evidence="1" type="ORF">CH341_23245</name>
</gene>
<accession>A0A327KRY2</accession>
<protein>
    <recommendedName>
        <fullName evidence="3">ApeA N-terminal domain-containing protein</fullName>
    </recommendedName>
</protein>
<organism evidence="1 2">
    <name type="scientific">Rhodoplanes roseus</name>
    <dbReference type="NCBI Taxonomy" id="29409"/>
    <lineage>
        <taxon>Bacteria</taxon>
        <taxon>Pseudomonadati</taxon>
        <taxon>Pseudomonadota</taxon>
        <taxon>Alphaproteobacteria</taxon>
        <taxon>Hyphomicrobiales</taxon>
        <taxon>Nitrobacteraceae</taxon>
        <taxon>Rhodoplanes</taxon>
    </lineage>
</organism>
<dbReference type="OrthoDB" id="8253269at2"/>
<name>A0A327KRY2_9BRAD</name>
<comment type="caution">
    <text evidence="1">The sequence shown here is derived from an EMBL/GenBank/DDBJ whole genome shotgun (WGS) entry which is preliminary data.</text>
</comment>
<keyword evidence="2" id="KW-1185">Reference proteome</keyword>
<dbReference type="RefSeq" id="WP_111421397.1">
    <property type="nucleotide sequence ID" value="NZ_NPEX01000221.1"/>
</dbReference>
<dbReference type="EMBL" id="NPEX01000221">
    <property type="protein sequence ID" value="RAI40694.1"/>
    <property type="molecule type" value="Genomic_DNA"/>
</dbReference>
<dbReference type="AlphaFoldDB" id="A0A327KRY2"/>
<evidence type="ECO:0000313" key="1">
    <source>
        <dbReference type="EMBL" id="RAI40694.1"/>
    </source>
</evidence>